<accession>A0A2P5FK81</accession>
<evidence type="ECO:0000313" key="1">
    <source>
        <dbReference type="EMBL" id="PON98183.1"/>
    </source>
</evidence>
<dbReference type="InParanoid" id="A0A2P5FK81"/>
<dbReference type="Proteomes" id="UP000237000">
    <property type="component" value="Unassembled WGS sequence"/>
</dbReference>
<proteinExistence type="predicted"/>
<organism evidence="1 2">
    <name type="scientific">Trema orientale</name>
    <name type="common">Charcoal tree</name>
    <name type="synonym">Celtis orientalis</name>
    <dbReference type="NCBI Taxonomy" id="63057"/>
    <lineage>
        <taxon>Eukaryota</taxon>
        <taxon>Viridiplantae</taxon>
        <taxon>Streptophyta</taxon>
        <taxon>Embryophyta</taxon>
        <taxon>Tracheophyta</taxon>
        <taxon>Spermatophyta</taxon>
        <taxon>Magnoliopsida</taxon>
        <taxon>eudicotyledons</taxon>
        <taxon>Gunneridae</taxon>
        <taxon>Pentapetalae</taxon>
        <taxon>rosids</taxon>
        <taxon>fabids</taxon>
        <taxon>Rosales</taxon>
        <taxon>Cannabaceae</taxon>
        <taxon>Trema</taxon>
    </lineage>
</organism>
<dbReference type="EMBL" id="JXTC01000026">
    <property type="protein sequence ID" value="PON98183.1"/>
    <property type="molecule type" value="Genomic_DNA"/>
</dbReference>
<protein>
    <submittedName>
        <fullName evidence="1">Uncharacterized protein</fullName>
    </submittedName>
</protein>
<reference evidence="2" key="1">
    <citation type="submission" date="2016-06" db="EMBL/GenBank/DDBJ databases">
        <title>Parallel loss of symbiosis genes in relatives of nitrogen-fixing non-legume Parasponia.</title>
        <authorList>
            <person name="Van Velzen R."/>
            <person name="Holmer R."/>
            <person name="Bu F."/>
            <person name="Rutten L."/>
            <person name="Van Zeijl A."/>
            <person name="Liu W."/>
            <person name="Santuari L."/>
            <person name="Cao Q."/>
            <person name="Sharma T."/>
            <person name="Shen D."/>
            <person name="Roswanjaya Y."/>
            <person name="Wardhani T."/>
            <person name="Kalhor M.S."/>
            <person name="Jansen J."/>
            <person name="Van den Hoogen J."/>
            <person name="Gungor B."/>
            <person name="Hartog M."/>
            <person name="Hontelez J."/>
            <person name="Verver J."/>
            <person name="Yang W.-C."/>
            <person name="Schijlen E."/>
            <person name="Repin R."/>
            <person name="Schilthuizen M."/>
            <person name="Schranz E."/>
            <person name="Heidstra R."/>
            <person name="Miyata K."/>
            <person name="Fedorova E."/>
            <person name="Kohlen W."/>
            <person name="Bisseling T."/>
            <person name="Smit S."/>
            <person name="Geurts R."/>
        </authorList>
    </citation>
    <scope>NUCLEOTIDE SEQUENCE [LARGE SCALE GENOMIC DNA]</scope>
    <source>
        <strain evidence="2">cv. RG33-2</strain>
    </source>
</reference>
<name>A0A2P5FK81_TREOI</name>
<comment type="caution">
    <text evidence="1">The sequence shown here is derived from an EMBL/GenBank/DDBJ whole genome shotgun (WGS) entry which is preliminary data.</text>
</comment>
<dbReference type="PROSITE" id="PS51257">
    <property type="entry name" value="PROKAR_LIPOPROTEIN"/>
    <property type="match status" value="1"/>
</dbReference>
<feature type="non-terminal residue" evidence="1">
    <location>
        <position position="68"/>
    </location>
</feature>
<keyword evidence="2" id="KW-1185">Reference proteome</keyword>
<evidence type="ECO:0000313" key="2">
    <source>
        <dbReference type="Proteomes" id="UP000237000"/>
    </source>
</evidence>
<gene>
    <name evidence="1" type="ORF">TorRG33x02_060130</name>
</gene>
<dbReference type="AlphaFoldDB" id="A0A2P5FK81"/>
<sequence>MAEKSVEAHGLSVSVLDFGGARLSMAGTGASSTGCGGRGLARRWLGAAMQRFGLTAGAWRSLGSQGPR</sequence>